<proteinExistence type="inferred from homology"/>
<protein>
    <recommendedName>
        <fullName evidence="2">3-hydroxyisobutyryl-CoA hydrolase</fullName>
        <shortName evidence="2">HIB-CoA hydrolase</shortName>
        <shortName evidence="2">HIBYL-CoA-H</shortName>
        <ecNumber evidence="2">3.1.2.4</ecNumber>
    </recommendedName>
    <alternativeName>
        <fullName evidence="2">3-hydroxyisobutyryl-coenzyme A hydrolase</fullName>
    </alternativeName>
</protein>
<dbReference type="Pfam" id="PF16113">
    <property type="entry name" value="ECH_2"/>
    <property type="match status" value="1"/>
</dbReference>
<comment type="similarity">
    <text evidence="2">Belongs to the enoyl-CoA hydratase/isomerase family.</text>
</comment>
<evidence type="ECO:0000259" key="3">
    <source>
        <dbReference type="Pfam" id="PF16113"/>
    </source>
</evidence>
<dbReference type="EC" id="3.1.2.4" evidence="2"/>
<dbReference type="PANTHER" id="PTHR43176">
    <property type="entry name" value="3-HYDROXYISOBUTYRYL-COA HYDROLASE-RELATED"/>
    <property type="match status" value="1"/>
</dbReference>
<comment type="function">
    <text evidence="2">Hydrolyzes 3-hydroxyisobutyryl-CoA (HIBYL-CoA), a saline catabolite. Has high activity toward isobutyryl-CoA. Could be an isobutyryl-CoA dehydrogenase that functions in valine catabolism.</text>
</comment>
<sequence>GHWTFGAHVYIRQLILNYLIAKYNKPQLSCLIKVFPINGAGLSINGRYKIITGITVFTMLKAALGLFPDIIGPSYFLSRLPWVFSKAYDLNNSCRDQNMNKLNLRLPHINSRIQ</sequence>
<accession>A0A426XK33</accession>
<name>A0A426XK33_ENSVE</name>
<comment type="pathway">
    <text evidence="2">Amino-acid degradation; L-valine degradation.</text>
</comment>
<gene>
    <name evidence="4" type="ORF">B296_00030092</name>
</gene>
<dbReference type="PANTHER" id="PTHR43176:SF6">
    <property type="entry name" value="3-HYDROXYISOBUTYRYL-COA HYDROLASE"/>
    <property type="match status" value="1"/>
</dbReference>
<dbReference type="EMBL" id="AMZH03019861">
    <property type="protein sequence ID" value="RRT39812.1"/>
    <property type="molecule type" value="Genomic_DNA"/>
</dbReference>
<dbReference type="Proteomes" id="UP000287651">
    <property type="component" value="Unassembled WGS sequence"/>
</dbReference>
<comment type="caution">
    <text evidence="4">The sequence shown here is derived from an EMBL/GenBank/DDBJ whole genome shotgun (WGS) entry which is preliminary data.</text>
</comment>
<dbReference type="InterPro" id="IPR032259">
    <property type="entry name" value="HIBYL-CoA-H"/>
</dbReference>
<comment type="catalytic activity">
    <reaction evidence="2">
        <text>3-hydroxy-2-methylpropanoyl-CoA + H2O = 3-hydroxy-2-methylpropanoate + CoA + H(+)</text>
        <dbReference type="Rhea" id="RHEA:20888"/>
        <dbReference type="ChEBI" id="CHEBI:11805"/>
        <dbReference type="ChEBI" id="CHEBI:15377"/>
        <dbReference type="ChEBI" id="CHEBI:15378"/>
        <dbReference type="ChEBI" id="CHEBI:57287"/>
        <dbReference type="ChEBI" id="CHEBI:57340"/>
        <dbReference type="EC" id="3.1.2.4"/>
    </reaction>
</comment>
<evidence type="ECO:0000313" key="4">
    <source>
        <dbReference type="EMBL" id="RRT39812.1"/>
    </source>
</evidence>
<dbReference type="InterPro" id="IPR045004">
    <property type="entry name" value="ECH_dom"/>
</dbReference>
<evidence type="ECO:0000256" key="1">
    <source>
        <dbReference type="ARBA" id="ARBA00022801"/>
    </source>
</evidence>
<evidence type="ECO:0000313" key="5">
    <source>
        <dbReference type="Proteomes" id="UP000287651"/>
    </source>
</evidence>
<evidence type="ECO:0000256" key="2">
    <source>
        <dbReference type="RuleBase" id="RU369070"/>
    </source>
</evidence>
<feature type="non-terminal residue" evidence="4">
    <location>
        <position position="1"/>
    </location>
</feature>
<organism evidence="4 5">
    <name type="scientific">Ensete ventricosum</name>
    <name type="common">Abyssinian banana</name>
    <name type="synonym">Musa ensete</name>
    <dbReference type="NCBI Taxonomy" id="4639"/>
    <lineage>
        <taxon>Eukaryota</taxon>
        <taxon>Viridiplantae</taxon>
        <taxon>Streptophyta</taxon>
        <taxon>Embryophyta</taxon>
        <taxon>Tracheophyta</taxon>
        <taxon>Spermatophyta</taxon>
        <taxon>Magnoliopsida</taxon>
        <taxon>Liliopsida</taxon>
        <taxon>Zingiberales</taxon>
        <taxon>Musaceae</taxon>
        <taxon>Ensete</taxon>
    </lineage>
</organism>
<dbReference type="GO" id="GO:0003860">
    <property type="term" value="F:3-hydroxyisobutyryl-CoA hydrolase activity"/>
    <property type="evidence" value="ECO:0007669"/>
    <property type="project" value="UniProtKB-UniRule"/>
</dbReference>
<reference evidence="4 5" key="1">
    <citation type="journal article" date="2014" name="Agronomy (Basel)">
        <title>A Draft Genome Sequence for Ensete ventricosum, the Drought-Tolerant Tree Against Hunger.</title>
        <authorList>
            <person name="Harrison J."/>
            <person name="Moore K.A."/>
            <person name="Paszkiewicz K."/>
            <person name="Jones T."/>
            <person name="Grant M."/>
            <person name="Ambacheew D."/>
            <person name="Muzemil S."/>
            <person name="Studholme D.J."/>
        </authorList>
    </citation>
    <scope>NUCLEOTIDE SEQUENCE [LARGE SCALE GENOMIC DNA]</scope>
</reference>
<feature type="domain" description="Enoyl-CoA hydratase/isomerase" evidence="3">
    <location>
        <begin position="10"/>
        <end position="82"/>
    </location>
</feature>
<dbReference type="GO" id="GO:0006574">
    <property type="term" value="P:L-valine catabolic process"/>
    <property type="evidence" value="ECO:0007669"/>
    <property type="project" value="UniProtKB-UniRule"/>
</dbReference>
<keyword evidence="1 2" id="KW-0378">Hydrolase</keyword>
<dbReference type="AlphaFoldDB" id="A0A426XK33"/>
<dbReference type="Gene3D" id="3.90.226.10">
    <property type="entry name" value="2-enoyl-CoA Hydratase, Chain A, domain 1"/>
    <property type="match status" value="1"/>
</dbReference>